<dbReference type="Gene3D" id="1.25.10.10">
    <property type="entry name" value="Leucine-rich Repeat Variant"/>
    <property type="match status" value="1"/>
</dbReference>
<dbReference type="EMBL" id="HBGG01041670">
    <property type="protein sequence ID" value="CAD9226088.1"/>
    <property type="molecule type" value="Transcribed_RNA"/>
</dbReference>
<evidence type="ECO:0000259" key="5">
    <source>
        <dbReference type="PROSITE" id="PS51394"/>
    </source>
</evidence>
<dbReference type="Pfam" id="PF09070">
    <property type="entry name" value="PFU"/>
    <property type="match status" value="1"/>
</dbReference>
<keyword evidence="3" id="KW-0853">WD repeat</keyword>
<feature type="domain" description="PFU" evidence="5">
    <location>
        <begin position="1"/>
        <end position="77"/>
    </location>
</feature>
<evidence type="ECO:0008006" key="8">
    <source>
        <dbReference type="Google" id="ProtNLM"/>
    </source>
</evidence>
<dbReference type="GO" id="GO:0010992">
    <property type="term" value="P:ubiquitin recycling"/>
    <property type="evidence" value="ECO:0007669"/>
    <property type="project" value="TreeGrafter"/>
</dbReference>
<dbReference type="GO" id="GO:0005634">
    <property type="term" value="C:nucleus"/>
    <property type="evidence" value="ECO:0007669"/>
    <property type="project" value="TreeGrafter"/>
</dbReference>
<dbReference type="PANTHER" id="PTHR19849:SF0">
    <property type="entry name" value="PHOSPHOLIPASE A-2-ACTIVATING PROTEIN"/>
    <property type="match status" value="1"/>
</dbReference>
<dbReference type="InterPro" id="IPR011989">
    <property type="entry name" value="ARM-like"/>
</dbReference>
<dbReference type="GO" id="GO:0043161">
    <property type="term" value="P:proteasome-mediated ubiquitin-dependent protein catabolic process"/>
    <property type="evidence" value="ECO:0007669"/>
    <property type="project" value="TreeGrafter"/>
</dbReference>
<gene>
    <name evidence="7" type="ORF">TCHU04912_LOCUS21481</name>
</gene>
<dbReference type="PANTHER" id="PTHR19849">
    <property type="entry name" value="PHOSPHOLIPASE A-2-ACTIVATING PROTEIN"/>
    <property type="match status" value="1"/>
</dbReference>
<evidence type="ECO:0000256" key="4">
    <source>
        <dbReference type="ARBA" id="ARBA00022737"/>
    </source>
</evidence>
<dbReference type="Pfam" id="PF08324">
    <property type="entry name" value="PUL"/>
    <property type="match status" value="1"/>
</dbReference>
<dbReference type="GO" id="GO:0005737">
    <property type="term" value="C:cytoplasm"/>
    <property type="evidence" value="ECO:0007669"/>
    <property type="project" value="UniProtKB-SubCell"/>
</dbReference>
<protein>
    <recommendedName>
        <fullName evidence="8">PFU domain-containing protein</fullName>
    </recommendedName>
</protein>
<dbReference type="PROSITE" id="PS51394">
    <property type="entry name" value="PFU"/>
    <property type="match status" value="1"/>
</dbReference>
<organism evidence="7">
    <name type="scientific">Tetraselmis chuii</name>
    <dbReference type="NCBI Taxonomy" id="63592"/>
    <lineage>
        <taxon>Eukaryota</taxon>
        <taxon>Viridiplantae</taxon>
        <taxon>Chlorophyta</taxon>
        <taxon>core chlorophytes</taxon>
        <taxon>Chlorodendrophyceae</taxon>
        <taxon>Chlorodendrales</taxon>
        <taxon>Chlorodendraceae</taxon>
        <taxon>Tetraselmis</taxon>
    </lineage>
</organism>
<dbReference type="InterPro" id="IPR015155">
    <property type="entry name" value="PFU"/>
</dbReference>
<dbReference type="PROSITE" id="PS51396">
    <property type="entry name" value="PUL"/>
    <property type="match status" value="1"/>
</dbReference>
<keyword evidence="4" id="KW-0677">Repeat</keyword>
<evidence type="ECO:0000259" key="6">
    <source>
        <dbReference type="PROSITE" id="PS51396"/>
    </source>
</evidence>
<dbReference type="GO" id="GO:0043130">
    <property type="term" value="F:ubiquitin binding"/>
    <property type="evidence" value="ECO:0007669"/>
    <property type="project" value="TreeGrafter"/>
</dbReference>
<evidence type="ECO:0000256" key="3">
    <source>
        <dbReference type="ARBA" id="ARBA00022574"/>
    </source>
</evidence>
<reference evidence="7" key="1">
    <citation type="submission" date="2021-01" db="EMBL/GenBank/DDBJ databases">
        <authorList>
            <person name="Corre E."/>
            <person name="Pelletier E."/>
            <person name="Niang G."/>
            <person name="Scheremetjew M."/>
            <person name="Finn R."/>
            <person name="Kale V."/>
            <person name="Holt S."/>
            <person name="Cochrane G."/>
            <person name="Meng A."/>
            <person name="Brown T."/>
            <person name="Cohen L."/>
        </authorList>
    </citation>
    <scope>NUCLEOTIDE SEQUENCE</scope>
    <source>
        <strain evidence="7">PLY429</strain>
    </source>
</reference>
<sequence>MAVGSKIHNGQEWDYVFDVDVADGMPPLKLALNRGDNPYKVADDFLMQYELPATYKDQMVQFILQNTGGNVTMPVSNLDPYTGSGAYVPSAGSGFPSSGSTQGTVTGGGVDPYTGGMSQPVALQHCPLKTHLSWLSKLSNPSAIATRVRDLSESFASAMSEDAVDPLLPDEAAPGGALDKLLENAAKCSFDKGGSQDPFTEADMQLLRKMLAWPASAIYPALDIVRLVVLSPEGAAKLAVDAGELLPAEGPPTPLFSLHTHAHPSLELVYSPLRQFVIIIILLF</sequence>
<proteinExistence type="predicted"/>
<accession>A0A7S1T7Z2</accession>
<feature type="domain" description="PUL" evidence="6">
    <location>
        <begin position="124"/>
        <end position="284"/>
    </location>
</feature>
<dbReference type="Gene3D" id="3.10.20.870">
    <property type="entry name" value="PFU (PLAA family ubiquitin binding), C-terminal domain"/>
    <property type="match status" value="1"/>
</dbReference>
<evidence type="ECO:0000313" key="7">
    <source>
        <dbReference type="EMBL" id="CAD9226088.1"/>
    </source>
</evidence>
<dbReference type="AlphaFoldDB" id="A0A7S1T7Z2"/>
<keyword evidence="2" id="KW-0963">Cytoplasm</keyword>
<evidence type="ECO:0000256" key="2">
    <source>
        <dbReference type="ARBA" id="ARBA00022490"/>
    </source>
</evidence>
<dbReference type="InterPro" id="IPR013535">
    <property type="entry name" value="PUL_dom"/>
</dbReference>
<evidence type="ECO:0000256" key="1">
    <source>
        <dbReference type="ARBA" id="ARBA00004496"/>
    </source>
</evidence>
<name>A0A7S1T7Z2_9CHLO</name>
<dbReference type="InterPro" id="IPR038122">
    <property type="entry name" value="PFU_sf"/>
</dbReference>
<comment type="subcellular location">
    <subcellularLocation>
        <location evidence="1">Cytoplasm</location>
    </subcellularLocation>
</comment>